<dbReference type="Proteomes" id="UP000223363">
    <property type="component" value="Segment"/>
</dbReference>
<keyword evidence="2" id="KW-0255">Endonuclease</keyword>
<dbReference type="EMBL" id="MF285618">
    <property type="protein sequence ID" value="ATA65436.1"/>
    <property type="molecule type" value="Genomic_DNA"/>
</dbReference>
<dbReference type="InterPro" id="IPR044925">
    <property type="entry name" value="His-Me_finger_sf"/>
</dbReference>
<gene>
    <name evidence="2" type="ORF">2050HW_00101</name>
</gene>
<name>A0A289YME2_9CAUD</name>
<proteinExistence type="predicted"/>
<accession>A0A289YME2</accession>
<keyword evidence="2" id="KW-0540">Nuclease</keyword>
<dbReference type="GO" id="GO:0004519">
    <property type="term" value="F:endonuclease activity"/>
    <property type="evidence" value="ECO:0007669"/>
    <property type="project" value="UniProtKB-KW"/>
</dbReference>
<keyword evidence="3" id="KW-1185">Reference proteome</keyword>
<dbReference type="InterPro" id="IPR010902">
    <property type="entry name" value="NUMOD4"/>
</dbReference>
<evidence type="ECO:0000313" key="2">
    <source>
        <dbReference type="EMBL" id="ATA65436.1"/>
    </source>
</evidence>
<evidence type="ECO:0000313" key="3">
    <source>
        <dbReference type="Proteomes" id="UP000223363"/>
    </source>
</evidence>
<organism evidence="2 3">
    <name type="scientific">Serratia phage vB_SmaM_ 2050HW</name>
    <dbReference type="NCBI Taxonomy" id="2024252"/>
    <lineage>
        <taxon>Viruses</taxon>
        <taxon>Duplodnaviria</taxon>
        <taxon>Heunggongvirae</taxon>
        <taxon>Uroviricota</taxon>
        <taxon>Caudoviricetes</taxon>
        <taxon>Chimalliviridae</taxon>
        <taxon>Moabitevirus</taxon>
        <taxon>Moabitevirus mv2050HW</taxon>
    </lineage>
</organism>
<dbReference type="GO" id="GO:0016788">
    <property type="term" value="F:hydrolase activity, acting on ester bonds"/>
    <property type="evidence" value="ECO:0007669"/>
    <property type="project" value="InterPro"/>
</dbReference>
<keyword evidence="2" id="KW-0378">Hydrolase</keyword>
<evidence type="ECO:0000259" key="1">
    <source>
        <dbReference type="Pfam" id="PF07463"/>
    </source>
</evidence>
<reference evidence="3" key="1">
    <citation type="submission" date="2017-06" db="EMBL/GenBank/DDBJ databases">
        <authorList>
            <person name="Zhao X."/>
        </authorList>
    </citation>
    <scope>NUCLEOTIDE SEQUENCE [LARGE SCALE GENOMIC DNA]</scope>
</reference>
<dbReference type="Gene3D" id="3.90.75.20">
    <property type="match status" value="1"/>
</dbReference>
<sequence>MPIESIQFPGFYEIPGFDRYVISKEGRVVNKLTGTELNGSVNEAGYLHFRLTRAAQDALTIGRHRLMGIVFKDPGIPVDDLVINHLNGIKGDDFLDNLEWETYQGNAEHAGEMGLTSKCLPISVRDYETGEVRNYPSFIAYARESGMTKDAVSRRVAIGERRLFPELKQYRLASVTTPWYAIRNKEAALNENGTEKSVDVRELISGKVTTFPKASLVAIHFKVSPATVTLWLKQENQPVLPGMIQIKFSDDETPWREVIDPWKSLEEYTKNRVIVVTNVGTGEKVFYPSGKDCATKRNIKPTTLHMRLKSPKGKVFSDGCRYDYYSEI</sequence>
<dbReference type="SUPFAM" id="SSF54060">
    <property type="entry name" value="His-Me finger endonucleases"/>
    <property type="match status" value="1"/>
</dbReference>
<feature type="domain" description="NUMOD4" evidence="1">
    <location>
        <begin position="13"/>
        <end position="52"/>
    </location>
</feature>
<dbReference type="Pfam" id="PF07463">
    <property type="entry name" value="NUMOD4"/>
    <property type="match status" value="1"/>
</dbReference>
<protein>
    <submittedName>
        <fullName evidence="2">Putative endonuclease</fullName>
    </submittedName>
</protein>